<dbReference type="OrthoDB" id="10041151at2759"/>
<keyword evidence="5" id="KW-0677">Repeat</keyword>
<dbReference type="InterPro" id="IPR002017">
    <property type="entry name" value="Spectrin_repeat"/>
</dbReference>
<dbReference type="Gene3D" id="1.20.58.60">
    <property type="match status" value="3"/>
</dbReference>
<feature type="compositionally biased region" description="Polar residues" evidence="10">
    <location>
        <begin position="1055"/>
        <end position="1070"/>
    </location>
</feature>
<sequence length="1551" mass="173030">MSTLSPFILSRPSPKPKRRGGTASPLTKKKRPSPRAAEKMPRPRRKQGVATDTSNRRGGKKRHQREGGNGVPAVAECQEFQGDLNRLISWLTATIDQSEQWKAPSNNTLSLRVQLEKYLTFAMELQTRQHLKDSVLLRGQDLIQLYPQLTSNLQATLELIDRQYQRLEERLDTQFRQLEEALASLETSARSDSKNHRSFDAELIMDSIEQMSFRLQNSKRRNSPMEVSVKTLNKQVDTFNTTNKLSSTGGSDSSCSSSPDFDVLYEELSDWLSELHMAVTDSQKGQSDQRMEQMFKGYTQELHLREVTRAKLNKKANRLLARRQSTSADVTTKLQSINDQWASLQACLEPGTGPNATSSQDLPSFASSEEVMTLTLEVEEVIVQLKGWLTEMERKLFATESIKCPGSVEHMEKRLEAHKELQVDIAKNSEGIQVVLNMCEILQKDRHACASEKERESLQLAAFNLERRWQAIQAQAMALQCSLEEKLRTFKGNSTVFGEDCQSTAASATTVVDNKNIPLPTYKSSLLPYKPSGAKDDSALFTLGEGINYDDILLVREAFSENDAFSMSDASEVSLGDFAFDDVLPMKGEDEDVTLSVPSQTPDIMELSDEMIDAYLKMEEEQLKLEESGIDCDILPEVAEIRGRSNSELEFWSMSPREDLQMSNSVELPHVMHSLVDLDQEPVLLRDRSDLPKSFSAHSSTNYQPITLGKYSTGTVDFMSSVVEDALESLCSDDDEFDEEYEDVHEADDEEDVDVTLTEERCQSRSLDDCNDCNDDDDEAIGNLLFAMEDLDEPDPSPTFALKPAKPLSHSLPLTHRTLPSRDVPTHDYPASYPNQPSPNTWSHPSVTIAKSPHQKRGFFPSHGGCFLPNPFEDVVSSSPVKSKSPVPTNASDELRKLRRRLSQVSNPFSEEETKRQQKMTTPPPQDNLLEITDLSLSHMYESLDLVTELTHSLMPGVHSPRRDVDSPLDFPLLERIEDSDSDSFSDSSEEIEREDLVQIWINENMPTPPEIIPLEMPPELPLAPIFDVDTSIQEIPTQDLPSLPICNLEGVHSPQETSCLPLTPSSQSDPGIDEEQETDGFLESLPVESEASRGHCTDAESVEVADEEVTLIQQEVVNQPHCSAALRECIEPQPVTDSTVSSNAADGSSKSRLEGTRDFSAIEERLRREIMEQPNQKHAYFTYVSKLAESCADDKNLNQILGDFNHQKCYLWSIGGNRGQSKQPTAECQDVPDTVSDNWIDVASQCSDDTDKLLEASSSLVEELERSARLQASSLPEDEIGSWRDVIVLWLDEQSSATKSDDVIDTEHDVTAHSDDLIKSDNGIKNRETQVDTFTPSRQQEDRKFISPLSNRKLDIQNDASFDATDDGIVPDSNPQDTFEESTDCGIVVDGKQWSSPSELIDSGHFSADGTLDEESLLCDVQDPSLNSVHLTSTPKASSTDEEDETRSKVTSSLSATHTHLNDAPSGHPFTTSKPVFVSPHQQPSYISRVLCLGLPICIFLFFCVLLILLLPAVIVSATGDCSLSLTDNILLHSPSWEPILYYVRGPPPQ</sequence>
<dbReference type="RefSeq" id="XP_038072287.1">
    <property type="nucleotide sequence ID" value="XM_038216359.1"/>
</dbReference>
<organism evidence="13 14">
    <name type="scientific">Patiria miniata</name>
    <name type="common">Bat star</name>
    <name type="synonym">Asterina miniata</name>
    <dbReference type="NCBI Taxonomy" id="46514"/>
    <lineage>
        <taxon>Eukaryota</taxon>
        <taxon>Metazoa</taxon>
        <taxon>Echinodermata</taxon>
        <taxon>Eleutherozoa</taxon>
        <taxon>Asterozoa</taxon>
        <taxon>Asteroidea</taxon>
        <taxon>Valvatacea</taxon>
        <taxon>Valvatida</taxon>
        <taxon>Asterinidae</taxon>
        <taxon>Patiria</taxon>
    </lineage>
</organism>
<keyword evidence="9" id="KW-0175">Coiled coil</keyword>
<comment type="similarity">
    <text evidence="2">Belongs to the nesprin family.</text>
</comment>
<evidence type="ECO:0000259" key="12">
    <source>
        <dbReference type="SMART" id="SM01249"/>
    </source>
</evidence>
<evidence type="ECO:0000256" key="5">
    <source>
        <dbReference type="ARBA" id="ARBA00022737"/>
    </source>
</evidence>
<evidence type="ECO:0000313" key="13">
    <source>
        <dbReference type="EnsemblMetazoa" id="XP_038072287.1"/>
    </source>
</evidence>
<name>A0A914BA18_PATMI</name>
<dbReference type="SMART" id="SM00150">
    <property type="entry name" value="SPEC"/>
    <property type="match status" value="3"/>
</dbReference>
<dbReference type="PANTHER" id="PTHR14514:SF7">
    <property type="entry name" value="KASH DOMAIN-CONTAINING PROTEIN"/>
    <property type="match status" value="1"/>
</dbReference>
<evidence type="ECO:0000256" key="8">
    <source>
        <dbReference type="ARBA" id="ARBA00023242"/>
    </source>
</evidence>
<dbReference type="Pfam" id="PF00435">
    <property type="entry name" value="Spectrin"/>
    <property type="match status" value="2"/>
</dbReference>
<evidence type="ECO:0000256" key="11">
    <source>
        <dbReference type="SAM" id="Phobius"/>
    </source>
</evidence>
<feature type="compositionally biased region" description="Polar residues" evidence="10">
    <location>
        <begin position="1136"/>
        <end position="1149"/>
    </location>
</feature>
<dbReference type="EnsemblMetazoa" id="XM_038216359.1">
    <property type="protein sequence ID" value="XP_038072287.1"/>
    <property type="gene ID" value="LOC119740890"/>
</dbReference>
<feature type="domain" description="KASH" evidence="12">
    <location>
        <begin position="1487"/>
        <end position="1551"/>
    </location>
</feature>
<feature type="region of interest" description="Disordered" evidence="10">
    <location>
        <begin position="1429"/>
        <end position="1469"/>
    </location>
</feature>
<feature type="region of interest" description="Disordered" evidence="10">
    <location>
        <begin position="1055"/>
        <end position="1079"/>
    </location>
</feature>
<feature type="transmembrane region" description="Helical" evidence="11">
    <location>
        <begin position="1494"/>
        <end position="1517"/>
    </location>
</feature>
<evidence type="ECO:0000256" key="4">
    <source>
        <dbReference type="ARBA" id="ARBA00022692"/>
    </source>
</evidence>
<accession>A0A914BA18</accession>
<feature type="region of interest" description="Disordered" evidence="10">
    <location>
        <begin position="1"/>
        <end position="73"/>
    </location>
</feature>
<dbReference type="InterPro" id="IPR018159">
    <property type="entry name" value="Spectrin/alpha-actinin"/>
</dbReference>
<dbReference type="SUPFAM" id="SSF46966">
    <property type="entry name" value="Spectrin repeat"/>
    <property type="match status" value="3"/>
</dbReference>
<dbReference type="OMA" id="TWINENM"/>
<keyword evidence="3" id="KW-0597">Phosphoprotein</keyword>
<keyword evidence="4 11" id="KW-0812">Transmembrane</keyword>
<dbReference type="CDD" id="cd00176">
    <property type="entry name" value="SPEC"/>
    <property type="match status" value="1"/>
</dbReference>
<dbReference type="GO" id="GO:0031965">
    <property type="term" value="C:nuclear membrane"/>
    <property type="evidence" value="ECO:0007669"/>
    <property type="project" value="UniProtKB-SubCell"/>
</dbReference>
<feature type="compositionally biased region" description="Polar residues" evidence="10">
    <location>
        <begin position="1429"/>
        <end position="1439"/>
    </location>
</feature>
<dbReference type="SMART" id="SM01249">
    <property type="entry name" value="KASH"/>
    <property type="match status" value="1"/>
</dbReference>
<evidence type="ECO:0000256" key="9">
    <source>
        <dbReference type="SAM" id="Coils"/>
    </source>
</evidence>
<evidence type="ECO:0000313" key="14">
    <source>
        <dbReference type="Proteomes" id="UP000887568"/>
    </source>
</evidence>
<feature type="region of interest" description="Disordered" evidence="10">
    <location>
        <begin position="1135"/>
        <end position="1156"/>
    </location>
</feature>
<dbReference type="InterPro" id="IPR012315">
    <property type="entry name" value="KASH"/>
</dbReference>
<feature type="coiled-coil region" evidence="9">
    <location>
        <begin position="150"/>
        <end position="188"/>
    </location>
</feature>
<evidence type="ECO:0000256" key="1">
    <source>
        <dbReference type="ARBA" id="ARBA00004126"/>
    </source>
</evidence>
<feature type="compositionally biased region" description="Low complexity" evidence="10">
    <location>
        <begin position="877"/>
        <end position="888"/>
    </location>
</feature>
<proteinExistence type="inferred from homology"/>
<dbReference type="EnsemblMetazoa" id="XM_038216357.1">
    <property type="protein sequence ID" value="XP_038072285.1"/>
    <property type="gene ID" value="LOC119740890"/>
</dbReference>
<evidence type="ECO:0000256" key="3">
    <source>
        <dbReference type="ARBA" id="ARBA00022553"/>
    </source>
</evidence>
<comment type="subcellular location">
    <subcellularLocation>
        <location evidence="1">Nucleus membrane</location>
    </subcellularLocation>
</comment>
<feature type="compositionally biased region" description="Polar residues" evidence="10">
    <location>
        <begin position="1450"/>
        <end position="1460"/>
    </location>
</feature>
<feature type="region of interest" description="Disordered" evidence="10">
    <location>
        <begin position="877"/>
        <end position="928"/>
    </location>
</feature>
<dbReference type="EnsemblMetazoa" id="XM_038216358.1">
    <property type="protein sequence ID" value="XP_038072286.1"/>
    <property type="gene ID" value="LOC119740890"/>
</dbReference>
<keyword evidence="6 11" id="KW-1133">Transmembrane helix</keyword>
<evidence type="ECO:0000256" key="6">
    <source>
        <dbReference type="ARBA" id="ARBA00022989"/>
    </source>
</evidence>
<dbReference type="RefSeq" id="XP_038072286.1">
    <property type="nucleotide sequence ID" value="XM_038216358.1"/>
</dbReference>
<protein>
    <recommendedName>
        <fullName evidence="12">KASH domain-containing protein</fullName>
    </recommendedName>
</protein>
<evidence type="ECO:0000256" key="2">
    <source>
        <dbReference type="ARBA" id="ARBA00008619"/>
    </source>
</evidence>
<reference evidence="13" key="1">
    <citation type="submission" date="2022-11" db="UniProtKB">
        <authorList>
            <consortium name="EnsemblMetazoa"/>
        </authorList>
    </citation>
    <scope>IDENTIFICATION</scope>
</reference>
<evidence type="ECO:0000256" key="7">
    <source>
        <dbReference type="ARBA" id="ARBA00023136"/>
    </source>
</evidence>
<keyword evidence="8" id="KW-0539">Nucleus</keyword>
<dbReference type="GeneID" id="119740890"/>
<keyword evidence="14" id="KW-1185">Reference proteome</keyword>
<dbReference type="PANTHER" id="PTHR14514">
    <property type="entry name" value="PKA ANCHORING PROTEIN"/>
    <property type="match status" value="1"/>
</dbReference>
<dbReference type="RefSeq" id="XP_038072285.1">
    <property type="nucleotide sequence ID" value="XM_038216357.1"/>
</dbReference>
<keyword evidence="7 11" id="KW-0472">Membrane</keyword>
<dbReference type="Proteomes" id="UP000887568">
    <property type="component" value="Unplaced"/>
</dbReference>
<evidence type="ECO:0000256" key="10">
    <source>
        <dbReference type="SAM" id="MobiDB-lite"/>
    </source>
</evidence>